<evidence type="ECO:0000256" key="4">
    <source>
        <dbReference type="ARBA" id="ARBA00022547"/>
    </source>
</evidence>
<dbReference type="GO" id="GO:0045259">
    <property type="term" value="C:proton-transporting ATP synthase complex"/>
    <property type="evidence" value="ECO:0007669"/>
    <property type="project" value="UniProtKB-KW"/>
</dbReference>
<evidence type="ECO:0000256" key="2">
    <source>
        <dbReference type="ARBA" id="ARBA00008892"/>
    </source>
</evidence>
<dbReference type="CTD" id="4509"/>
<dbReference type="Pfam" id="PF00895">
    <property type="entry name" value="ATP-synt_8"/>
    <property type="match status" value="1"/>
</dbReference>
<evidence type="ECO:0000256" key="3">
    <source>
        <dbReference type="ARBA" id="ARBA00022448"/>
    </source>
</evidence>
<dbReference type="AlphaFoldDB" id="R4IVX2"/>
<keyword evidence="3 14" id="KW-0813">Transport</keyword>
<evidence type="ECO:0000256" key="12">
    <source>
        <dbReference type="ARBA" id="ARBA00053067"/>
    </source>
</evidence>
<evidence type="ECO:0000256" key="5">
    <source>
        <dbReference type="ARBA" id="ARBA00022692"/>
    </source>
</evidence>
<evidence type="ECO:0000256" key="7">
    <source>
        <dbReference type="ARBA" id="ARBA00022989"/>
    </source>
</evidence>
<evidence type="ECO:0000256" key="8">
    <source>
        <dbReference type="ARBA" id="ARBA00023065"/>
    </source>
</evidence>
<evidence type="ECO:0000256" key="14">
    <source>
        <dbReference type="RuleBase" id="RU003661"/>
    </source>
</evidence>
<feature type="signal peptide" evidence="15">
    <location>
        <begin position="1"/>
        <end position="30"/>
    </location>
</feature>
<reference evidence="16" key="1">
    <citation type="journal article" date="2013" name="Mitochondrial DNA">
        <title>Complete mitochondrial genome of squaretail coralgrouper Plectropomus areolatus (Perciformes, Epinephelidae).</title>
        <authorList>
            <person name="Shen M."/>
            <person name="Shi X."/>
            <person name="Qu M."/>
            <person name="Chen J."/>
        </authorList>
    </citation>
    <scope>NUCLEOTIDE SEQUENCE</scope>
</reference>
<keyword evidence="6 14" id="KW-0375">Hydrogen ion transport</keyword>
<dbReference type="PANTHER" id="PTHR39937:SF1">
    <property type="entry name" value="ATP SYNTHASE PROTEIN 8"/>
    <property type="match status" value="1"/>
</dbReference>
<gene>
    <name evidence="16" type="primary">ATP8</name>
</gene>
<dbReference type="EMBL" id="KC262636">
    <property type="protein sequence ID" value="AGD88863.1"/>
    <property type="molecule type" value="Genomic_DNA"/>
</dbReference>
<organism evidence="16">
    <name type="scientific">Plectropomus areolatus</name>
    <name type="common">Squaretail coralgrouper</name>
    <dbReference type="NCBI Taxonomy" id="327818"/>
    <lineage>
        <taxon>Eukaryota</taxon>
        <taxon>Metazoa</taxon>
        <taxon>Chordata</taxon>
        <taxon>Craniata</taxon>
        <taxon>Vertebrata</taxon>
        <taxon>Euteleostomi</taxon>
        <taxon>Actinopterygii</taxon>
        <taxon>Neopterygii</taxon>
        <taxon>Teleostei</taxon>
        <taxon>Neoteleostei</taxon>
        <taxon>Acanthomorphata</taxon>
        <taxon>Eupercaria</taxon>
        <taxon>Perciformes</taxon>
        <taxon>Serranoidei</taxon>
        <taxon>Serranidae</taxon>
        <taxon>Epinephelinae</taxon>
        <taxon>Epinephelini</taxon>
        <taxon>Plectropomus</taxon>
    </lineage>
</organism>
<evidence type="ECO:0000256" key="10">
    <source>
        <dbReference type="ARBA" id="ARBA00023136"/>
    </source>
</evidence>
<comment type="function">
    <text evidence="12">Subunit 8, of the mitochondrial membrane ATP synthase complex (F(1)F(0) ATP synthase or Complex V) that produces ATP from ADP in the presence of a proton gradient across the membrane which is generated by electron transport complexes of the respiratory chain. ATP synthase complex consist of a soluble F(1) head domain - the catalytic core - and a membrane F(1) domain - the membrane proton channel. These two domains are linked by a central stalk rotating inside the F(1) region and a stationary peripheral stalk. During catalysis, ATP synthesis in the catalytic domain of F(1) is coupled via a rotary mechanism of the central stalk subunits to proton translocation. In vivo, can only synthesize ATP although its ATP hydrolase activity can be activated artificially in vitro. Part of the complex F(0) domain.</text>
</comment>
<sequence length="55" mass="6399">MPQLLPTPWFMTLVFAWAVFLCFAPAKVKSHSFSNEPASVKTQKLEKTSWNWPWS</sequence>
<dbReference type="GO" id="GO:0031966">
    <property type="term" value="C:mitochondrial membrane"/>
    <property type="evidence" value="ECO:0007669"/>
    <property type="project" value="UniProtKB-SubCell"/>
</dbReference>
<evidence type="ECO:0000256" key="13">
    <source>
        <dbReference type="ARBA" id="ARBA00064647"/>
    </source>
</evidence>
<keyword evidence="11" id="KW-0066">ATP synthesis</keyword>
<keyword evidence="4 14" id="KW-0138">CF(0)</keyword>
<evidence type="ECO:0000256" key="15">
    <source>
        <dbReference type="SAM" id="SignalP"/>
    </source>
</evidence>
<dbReference type="RefSeq" id="YP_008081013.1">
    <property type="nucleotide sequence ID" value="NC_021405.1"/>
</dbReference>
<keyword evidence="7" id="KW-1133">Transmembrane helix</keyword>
<dbReference type="InterPro" id="IPR050635">
    <property type="entry name" value="ATPase_protein_8"/>
</dbReference>
<comment type="subcellular location">
    <subcellularLocation>
        <location evidence="1 14">Mitochondrion membrane</location>
        <topology evidence="1 14">Single-pass membrane protein</topology>
    </subcellularLocation>
</comment>
<evidence type="ECO:0000313" key="16">
    <source>
        <dbReference type="EMBL" id="AGD88863.1"/>
    </source>
</evidence>
<dbReference type="PANTHER" id="PTHR39937">
    <property type="entry name" value="ATP SYNTHASE PROTEIN 8"/>
    <property type="match status" value="1"/>
</dbReference>
<proteinExistence type="inferred from homology"/>
<comment type="similarity">
    <text evidence="2 14">Belongs to the ATPase protein 8 family.</text>
</comment>
<protein>
    <recommendedName>
        <fullName evidence="14">ATP synthase complex subunit 8</fullName>
    </recommendedName>
</protein>
<comment type="subunit">
    <text evidence="13">Component of the ATP synthase complex composed at least of ATP5F1A/subunit alpha, ATP5F1B/subunit beta, ATP5MC1/subunit c (homooctomer), MT-ATP6/subunit a, MT-ATP8/subunit 8, ATP5ME/subunit e, ATP5MF/subunit f, ATP5MG/subunit g, ATP5MK/subunit k, ATP5MJ/subunit j, ATP5F1C/subunit gamma, ATP5F1D/subunit delta, ATP5F1E/subunit epsilon, ATP5PF/subunit F6, ATP5PB/subunit b, ATP5PD/subunit d, ATP5PO/subunit OSCP. ATP synthase complex consists of a soluble F(1) head domain (subunits alpha(3) and beta(3)) - the catalytic core - and a membrane F(0) domain - the membrane proton channel (subunits c, a, 8, e, f, g, k and j). These two domains are linked by a central stalk (subunits gamma, delta, and epsilon) rotating inside the F1 region and a stationary peripheral stalk (subunits F6, b, d, and OSCP).</text>
</comment>
<keyword evidence="10" id="KW-0472">Membrane</keyword>
<name>R4IVX2_PLEAE</name>
<geneLocation type="mitochondrion" evidence="16"/>
<evidence type="ECO:0000256" key="1">
    <source>
        <dbReference type="ARBA" id="ARBA00004304"/>
    </source>
</evidence>
<keyword evidence="8 14" id="KW-0406">Ion transport</keyword>
<feature type="chain" id="PRO_5004366995" description="ATP synthase complex subunit 8" evidence="15">
    <location>
        <begin position="31"/>
        <end position="55"/>
    </location>
</feature>
<dbReference type="GO" id="GO:0015078">
    <property type="term" value="F:proton transmembrane transporter activity"/>
    <property type="evidence" value="ECO:0007669"/>
    <property type="project" value="InterPro"/>
</dbReference>
<dbReference type="GO" id="GO:0015986">
    <property type="term" value="P:proton motive force-driven ATP synthesis"/>
    <property type="evidence" value="ECO:0007669"/>
    <property type="project" value="InterPro"/>
</dbReference>
<accession>R4IVX2</accession>
<keyword evidence="9 14" id="KW-0496">Mitochondrion</keyword>
<dbReference type="GeneID" id="15822544"/>
<evidence type="ECO:0000256" key="9">
    <source>
        <dbReference type="ARBA" id="ARBA00023128"/>
    </source>
</evidence>
<keyword evidence="5 14" id="KW-0812">Transmembrane</keyword>
<evidence type="ECO:0000256" key="11">
    <source>
        <dbReference type="ARBA" id="ARBA00023310"/>
    </source>
</evidence>
<dbReference type="InterPro" id="IPR001421">
    <property type="entry name" value="ATP8_metazoa"/>
</dbReference>
<keyword evidence="15" id="KW-0732">Signal</keyword>
<evidence type="ECO:0000256" key="6">
    <source>
        <dbReference type="ARBA" id="ARBA00022781"/>
    </source>
</evidence>